<dbReference type="InterPro" id="IPR016181">
    <property type="entry name" value="Acyl_CoA_acyltransferase"/>
</dbReference>
<dbReference type="PANTHER" id="PTHR41368">
    <property type="entry name" value="PROTEIN YGHO"/>
    <property type="match status" value="1"/>
</dbReference>
<dbReference type="RefSeq" id="WP_184096226.1">
    <property type="nucleotide sequence ID" value="NZ_JACIJH010000002.1"/>
</dbReference>
<dbReference type="Proteomes" id="UP000537161">
    <property type="component" value="Unassembled WGS sequence"/>
</dbReference>
<dbReference type="Gene3D" id="3.40.630.30">
    <property type="match status" value="1"/>
</dbReference>
<dbReference type="PANTHER" id="PTHR41368:SF1">
    <property type="entry name" value="PROTEIN YGHO"/>
    <property type="match status" value="1"/>
</dbReference>
<dbReference type="SUPFAM" id="SSF55729">
    <property type="entry name" value="Acyl-CoA N-acyltransferases (Nat)"/>
    <property type="match status" value="1"/>
</dbReference>
<dbReference type="GO" id="GO:0016740">
    <property type="term" value="F:transferase activity"/>
    <property type="evidence" value="ECO:0007669"/>
    <property type="project" value="UniProtKB-KW"/>
</dbReference>
<dbReference type="AlphaFoldDB" id="A0A7W9ERG3"/>
<evidence type="ECO:0000313" key="2">
    <source>
        <dbReference type="Proteomes" id="UP000537161"/>
    </source>
</evidence>
<sequence length="389" mass="43381">MAAHTQGPVTILPVQTKADKREFVELAFRLNRGDPAWVPPLKGEVFDLLTPGKNPWFEHGKAQLLLARRDGRTVGRISAHIDELALAQPAEQGMGPGTGNWGLLEAEDAEVATALLTAAEDWLRQQGMTRALGPLSISIWDEPGLLIEGFDNPPTIMLGHNSPLYRAWIEDAGYRPVKRLINYGVPITDGFPPIVDRIVAAGEKNARIRIRCVDKSRFDAEARLIMGILNDAWSDNWGFVPLTDSEIAYVGKKLKTLVFEDLIRVAEVDGEPVAFMIVLPNINELLIDMDGSLLPFGWARLLWWLRKPKSRTLRVPLMGVVKSLQNSRMASTLAFMMIEFIRRDAIVQYGSEYGDIGWVLDDNQGMIAVANAIEATENRVYQIYDKPLS</sequence>
<evidence type="ECO:0000313" key="1">
    <source>
        <dbReference type="EMBL" id="MBB5705841.1"/>
    </source>
</evidence>
<gene>
    <name evidence="1" type="ORF">FHR21_001174</name>
</gene>
<keyword evidence="2" id="KW-1185">Reference proteome</keyword>
<dbReference type="EMBL" id="JACIJH010000002">
    <property type="protein sequence ID" value="MBB5705841.1"/>
    <property type="molecule type" value="Genomic_DNA"/>
</dbReference>
<protein>
    <submittedName>
        <fullName evidence="1">GNAT superfamily N-acetyltransferase</fullName>
    </submittedName>
</protein>
<keyword evidence="1" id="KW-0808">Transferase</keyword>
<dbReference type="InterPro" id="IPR039968">
    <property type="entry name" value="BcerS-like"/>
</dbReference>
<proteinExistence type="predicted"/>
<reference evidence="1 2" key="1">
    <citation type="submission" date="2020-08" db="EMBL/GenBank/DDBJ databases">
        <title>Genomic Encyclopedia of Type Strains, Phase IV (KMG-IV): sequencing the most valuable type-strain genomes for metagenomic binning, comparative biology and taxonomic classification.</title>
        <authorList>
            <person name="Goeker M."/>
        </authorList>
    </citation>
    <scope>NUCLEOTIDE SEQUENCE [LARGE SCALE GENOMIC DNA]</scope>
    <source>
        <strain evidence="1 2">DSM 27163</strain>
    </source>
</reference>
<accession>A0A7W9ERG3</accession>
<comment type="caution">
    <text evidence="1">The sequence shown here is derived from an EMBL/GenBank/DDBJ whole genome shotgun (WGS) entry which is preliminary data.</text>
</comment>
<organism evidence="1 2">
    <name type="scientific">Sphingopyxis panaciterrulae</name>
    <dbReference type="NCBI Taxonomy" id="462372"/>
    <lineage>
        <taxon>Bacteria</taxon>
        <taxon>Pseudomonadati</taxon>
        <taxon>Pseudomonadota</taxon>
        <taxon>Alphaproteobacteria</taxon>
        <taxon>Sphingomonadales</taxon>
        <taxon>Sphingomonadaceae</taxon>
        <taxon>Sphingopyxis</taxon>
    </lineage>
</organism>
<name>A0A7W9ERG3_9SPHN</name>